<evidence type="ECO:0000313" key="2">
    <source>
        <dbReference type="EMBL" id="GAP40077.1"/>
    </source>
</evidence>
<dbReference type="STRING" id="1678840.ATC1_1342"/>
<proteinExistence type="predicted"/>
<keyword evidence="3" id="KW-1185">Reference proteome</keyword>
<dbReference type="GO" id="GO:0006950">
    <property type="term" value="P:response to stress"/>
    <property type="evidence" value="ECO:0007669"/>
    <property type="project" value="UniProtKB-ARBA"/>
</dbReference>
<feature type="domain" description="SprT-like" evidence="1">
    <location>
        <begin position="206"/>
        <end position="297"/>
    </location>
</feature>
<sequence>MKIEAFLKKRNSFSELSITAQMKYLQKTFQNSAQKPVFTKSDDEQIWSLMESAKMNIGILAAKGIVETSRSYAIYNRWINFLYWEKQYRLHIFFLQKFLKSLSENRKTFHPLINIQIYPFSVFLSYQETRDVISIQMQEAVIGLADSQIKDLAHAISSRKKEHLNQIFKAIQQEPQIGKIRDYFQENLPVRKEMIKTNGRYFNLVEVFSKVNKTFFNNTMKQPIIKWSAQPNKCRMGTYNYQTDTIMINKALDQKQTPDYVIEFVMYHEMLHKALGFDQKGNRRIAHTTKFRKLEKSFPDYEKAEAYINHLSMPAA</sequence>
<dbReference type="Pfam" id="PF10263">
    <property type="entry name" value="SprT-like"/>
    <property type="match status" value="1"/>
</dbReference>
<organism evidence="2">
    <name type="scientific">Flexilinea flocculi</name>
    <dbReference type="NCBI Taxonomy" id="1678840"/>
    <lineage>
        <taxon>Bacteria</taxon>
        <taxon>Bacillati</taxon>
        <taxon>Chloroflexota</taxon>
        <taxon>Anaerolineae</taxon>
        <taxon>Anaerolineales</taxon>
        <taxon>Anaerolineaceae</taxon>
        <taxon>Flexilinea</taxon>
    </lineage>
</organism>
<dbReference type="OrthoDB" id="166609at2"/>
<dbReference type="InterPro" id="IPR006640">
    <property type="entry name" value="SprT-like_domain"/>
</dbReference>
<dbReference type="EMBL" id="DF968181">
    <property type="protein sequence ID" value="GAP40077.1"/>
    <property type="molecule type" value="Genomic_DNA"/>
</dbReference>
<name>A0A0S7BI61_9CHLR</name>
<reference evidence="2" key="1">
    <citation type="journal article" date="2015" name="Genome Announc.">
        <title>Draft Genome Sequence of Anaerolineae Strain TC1, a Novel Isolate from a Methanogenic Wastewater Treatment System.</title>
        <authorList>
            <person name="Matsuura N."/>
            <person name="Tourlousse D.M."/>
            <person name="Sun L."/>
            <person name="Toyonaga M."/>
            <person name="Kuroda K."/>
            <person name="Ohashi A."/>
            <person name="Cruz R."/>
            <person name="Yamaguchi T."/>
            <person name="Sekiguchi Y."/>
        </authorList>
    </citation>
    <scope>NUCLEOTIDE SEQUENCE [LARGE SCALE GENOMIC DNA]</scope>
    <source>
        <strain evidence="2">TC1</strain>
    </source>
</reference>
<protein>
    <submittedName>
        <fullName evidence="2">SprT-like family</fullName>
    </submittedName>
</protein>
<dbReference type="Proteomes" id="UP000053370">
    <property type="component" value="Unassembled WGS sequence"/>
</dbReference>
<accession>A0A0S7BI61</accession>
<dbReference type="Gene3D" id="3.30.2010.10">
    <property type="entry name" value="Metalloproteases ('zincins'), catalytic domain"/>
    <property type="match status" value="1"/>
</dbReference>
<evidence type="ECO:0000259" key="1">
    <source>
        <dbReference type="Pfam" id="PF10263"/>
    </source>
</evidence>
<dbReference type="AlphaFoldDB" id="A0A0S7BI61"/>
<gene>
    <name evidence="2" type="ORF">ATC1_1342</name>
</gene>
<evidence type="ECO:0000313" key="3">
    <source>
        <dbReference type="Proteomes" id="UP000053370"/>
    </source>
</evidence>